<dbReference type="GO" id="GO:0051537">
    <property type="term" value="F:2 iron, 2 sulfur cluster binding"/>
    <property type="evidence" value="ECO:0007669"/>
    <property type="project" value="UniProtKB-KW"/>
</dbReference>
<dbReference type="FunCoup" id="A0A165FFR4">
    <property type="interactions" value="308"/>
</dbReference>
<evidence type="ECO:0000313" key="12">
    <source>
        <dbReference type="Proteomes" id="UP000076842"/>
    </source>
</evidence>
<dbReference type="InterPro" id="IPR036188">
    <property type="entry name" value="FAD/NAD-bd_sf"/>
</dbReference>
<dbReference type="Proteomes" id="UP000076842">
    <property type="component" value="Unassembled WGS sequence"/>
</dbReference>
<evidence type="ECO:0000256" key="5">
    <source>
        <dbReference type="ARBA" id="ARBA00022723"/>
    </source>
</evidence>
<dbReference type="InParanoid" id="A0A165FFR4"/>
<dbReference type="OrthoDB" id="6029at2759"/>
<evidence type="ECO:0000259" key="10">
    <source>
        <dbReference type="PROSITE" id="PS51296"/>
    </source>
</evidence>
<dbReference type="Pfam" id="PF14759">
    <property type="entry name" value="Reductase_C"/>
    <property type="match status" value="1"/>
</dbReference>
<dbReference type="CDD" id="cd03478">
    <property type="entry name" value="Rieske_AIFL_N"/>
    <property type="match status" value="1"/>
</dbReference>
<keyword evidence="12" id="KW-1185">Reference proteome</keyword>
<dbReference type="STRING" id="1353952.A0A165FFR4"/>
<keyword evidence="4" id="KW-0001">2Fe-2S</keyword>
<dbReference type="Gene3D" id="3.50.50.60">
    <property type="entry name" value="FAD/NAD(P)-binding domain"/>
    <property type="match status" value="2"/>
</dbReference>
<dbReference type="PANTHER" id="PTHR43557:SF2">
    <property type="entry name" value="RIESKE DOMAIN-CONTAINING PROTEIN-RELATED"/>
    <property type="match status" value="1"/>
</dbReference>
<keyword evidence="9" id="KW-0411">Iron-sulfur</keyword>
<dbReference type="InterPro" id="IPR028202">
    <property type="entry name" value="Reductase_C"/>
</dbReference>
<dbReference type="AlphaFoldDB" id="A0A165FFR4"/>
<dbReference type="GO" id="GO:0046872">
    <property type="term" value="F:metal ion binding"/>
    <property type="evidence" value="ECO:0007669"/>
    <property type="project" value="UniProtKB-KW"/>
</dbReference>
<accession>A0A165FFR4</accession>
<comment type="cofactor">
    <cofactor evidence="1">
        <name>FAD</name>
        <dbReference type="ChEBI" id="CHEBI:57692"/>
    </cofactor>
</comment>
<dbReference type="Gene3D" id="2.102.10.10">
    <property type="entry name" value="Rieske [2Fe-2S] iron-sulphur domain"/>
    <property type="match status" value="1"/>
</dbReference>
<evidence type="ECO:0000256" key="8">
    <source>
        <dbReference type="ARBA" id="ARBA00023004"/>
    </source>
</evidence>
<keyword evidence="6" id="KW-0274">FAD</keyword>
<feature type="domain" description="Rieske" evidence="10">
    <location>
        <begin position="51"/>
        <end position="149"/>
    </location>
</feature>
<protein>
    <submittedName>
        <fullName evidence="11">Flavo protein</fullName>
    </submittedName>
</protein>
<evidence type="ECO:0000256" key="6">
    <source>
        <dbReference type="ARBA" id="ARBA00022827"/>
    </source>
</evidence>
<dbReference type="SUPFAM" id="SSF50022">
    <property type="entry name" value="ISP domain"/>
    <property type="match status" value="1"/>
</dbReference>
<dbReference type="InterPro" id="IPR036922">
    <property type="entry name" value="Rieske_2Fe-2S_sf"/>
</dbReference>
<evidence type="ECO:0000256" key="7">
    <source>
        <dbReference type="ARBA" id="ARBA00023002"/>
    </source>
</evidence>
<sequence length="606" mass="65071">MRFPVHTLFRTSARFSLRSRLPALPPSIPPPSSRLPFPSAARPNSTMATHTVELPASDVKDGQMKEVDFGAEDQKVLVSRIGDKVYATSAFCTHYGAPLVKGVLASNGRVTCPWHSACFDVKTGDIEDGPGRDAIHCFRAVLSDDKSKITVTAPIEKTKKANKERLPFLRSKYAPTAPAEADGKGVVIVGGGAGGLSVAEALREYGYAGPVTMFSKETNAPIDRTKLSKSLLDDPSKLEWRPASVLKDTFGVNLRLGTAITAVDTASKTVTVEGGETVGYEKLVLAPGSWPSRLPIPGADLENVFTLRNTDDTKKMQGLKSKGQNIVVIGSSFISMELVAVVMKNEPASLHVIGMETVPFERVLGKEIGAALLKFFEKNGVTFHMGEKTTKINGTATLTGVITGAQKAESVELGNGTVLKADYVVMGVGVRPATQFLQGNAAFSLERDGGLVVDKDLRVKGHTDVFAIGDIAHYPQSPDDSLRRIEHWNVATDHGRAVGAIIAGTEKPYGRVPIFWSALGQQLRYCGIGTSFDEVIIQGNPEELKFLAYYVAGGKVMAVASMQNDPVVMQCSELIRHDIMPTPAELKEGKDPMSIDISSSHAPIKV</sequence>
<dbReference type="InterPro" id="IPR016156">
    <property type="entry name" value="FAD/NAD-linked_Rdtase_dimer_sf"/>
</dbReference>
<dbReference type="GO" id="GO:0005737">
    <property type="term" value="C:cytoplasm"/>
    <property type="evidence" value="ECO:0007669"/>
    <property type="project" value="TreeGrafter"/>
</dbReference>
<evidence type="ECO:0000256" key="4">
    <source>
        <dbReference type="ARBA" id="ARBA00022714"/>
    </source>
</evidence>
<organism evidence="11 12">
    <name type="scientific">Calocera cornea HHB12733</name>
    <dbReference type="NCBI Taxonomy" id="1353952"/>
    <lineage>
        <taxon>Eukaryota</taxon>
        <taxon>Fungi</taxon>
        <taxon>Dikarya</taxon>
        <taxon>Basidiomycota</taxon>
        <taxon>Agaricomycotina</taxon>
        <taxon>Dacrymycetes</taxon>
        <taxon>Dacrymycetales</taxon>
        <taxon>Dacrymycetaceae</taxon>
        <taxon>Calocera</taxon>
    </lineage>
</organism>
<keyword evidence="8" id="KW-0408">Iron</keyword>
<dbReference type="Gene3D" id="3.30.390.30">
    <property type="match status" value="1"/>
</dbReference>
<reference evidence="11 12" key="1">
    <citation type="journal article" date="2016" name="Mol. Biol. Evol.">
        <title>Comparative Genomics of Early-Diverging Mushroom-Forming Fungi Provides Insights into the Origins of Lignocellulose Decay Capabilities.</title>
        <authorList>
            <person name="Nagy L.G."/>
            <person name="Riley R."/>
            <person name="Tritt A."/>
            <person name="Adam C."/>
            <person name="Daum C."/>
            <person name="Floudas D."/>
            <person name="Sun H."/>
            <person name="Yadav J.S."/>
            <person name="Pangilinan J."/>
            <person name="Larsson K.H."/>
            <person name="Matsuura K."/>
            <person name="Barry K."/>
            <person name="Labutti K."/>
            <person name="Kuo R."/>
            <person name="Ohm R.A."/>
            <person name="Bhattacharya S.S."/>
            <person name="Shirouzu T."/>
            <person name="Yoshinaga Y."/>
            <person name="Martin F.M."/>
            <person name="Grigoriev I.V."/>
            <person name="Hibbett D.S."/>
        </authorList>
    </citation>
    <scope>NUCLEOTIDE SEQUENCE [LARGE SCALE GENOMIC DNA]</scope>
    <source>
        <strain evidence="11 12">HHB12733</strain>
    </source>
</reference>
<dbReference type="InterPro" id="IPR023753">
    <property type="entry name" value="FAD/NAD-binding_dom"/>
</dbReference>
<evidence type="ECO:0000256" key="9">
    <source>
        <dbReference type="ARBA" id="ARBA00023014"/>
    </source>
</evidence>
<comment type="similarity">
    <text evidence="2">Belongs to the FAD-dependent oxidoreductase family.</text>
</comment>
<dbReference type="PRINTS" id="PR00368">
    <property type="entry name" value="FADPNR"/>
</dbReference>
<dbReference type="Pfam" id="PF07992">
    <property type="entry name" value="Pyr_redox_2"/>
    <property type="match status" value="1"/>
</dbReference>
<evidence type="ECO:0000256" key="3">
    <source>
        <dbReference type="ARBA" id="ARBA00022630"/>
    </source>
</evidence>
<proteinExistence type="inferred from homology"/>
<dbReference type="InterPro" id="IPR017941">
    <property type="entry name" value="Rieske_2Fe-2S"/>
</dbReference>
<dbReference type="PRINTS" id="PR00411">
    <property type="entry name" value="PNDRDTASEI"/>
</dbReference>
<dbReference type="InterPro" id="IPR050446">
    <property type="entry name" value="FAD-oxidoreductase/Apoptosis"/>
</dbReference>
<gene>
    <name evidence="11" type="ORF">CALCODRAFT_497179</name>
</gene>
<keyword evidence="5" id="KW-0479">Metal-binding</keyword>
<evidence type="ECO:0000313" key="11">
    <source>
        <dbReference type="EMBL" id="KZT56682.1"/>
    </source>
</evidence>
<keyword evidence="7" id="KW-0560">Oxidoreductase</keyword>
<dbReference type="PROSITE" id="PS51296">
    <property type="entry name" value="RIESKE"/>
    <property type="match status" value="1"/>
</dbReference>
<dbReference type="Pfam" id="PF00355">
    <property type="entry name" value="Rieske"/>
    <property type="match status" value="1"/>
</dbReference>
<dbReference type="SUPFAM" id="SSF51905">
    <property type="entry name" value="FAD/NAD(P)-binding domain"/>
    <property type="match status" value="1"/>
</dbReference>
<keyword evidence="3" id="KW-0285">Flavoprotein</keyword>
<dbReference type="EMBL" id="KV423974">
    <property type="protein sequence ID" value="KZT56682.1"/>
    <property type="molecule type" value="Genomic_DNA"/>
</dbReference>
<dbReference type="SUPFAM" id="SSF55424">
    <property type="entry name" value="FAD/NAD-linked reductases, dimerisation (C-terminal) domain"/>
    <property type="match status" value="1"/>
</dbReference>
<evidence type="ECO:0000256" key="2">
    <source>
        <dbReference type="ARBA" id="ARBA00006442"/>
    </source>
</evidence>
<name>A0A165FFR4_9BASI</name>
<dbReference type="GO" id="GO:0016651">
    <property type="term" value="F:oxidoreductase activity, acting on NAD(P)H"/>
    <property type="evidence" value="ECO:0007669"/>
    <property type="project" value="TreeGrafter"/>
</dbReference>
<dbReference type="PANTHER" id="PTHR43557">
    <property type="entry name" value="APOPTOSIS-INDUCING FACTOR 1"/>
    <property type="match status" value="1"/>
</dbReference>
<evidence type="ECO:0000256" key="1">
    <source>
        <dbReference type="ARBA" id="ARBA00001974"/>
    </source>
</evidence>